<proteinExistence type="predicted"/>
<protein>
    <submittedName>
        <fullName evidence="2">VCBS repeat-containing protein</fullName>
    </submittedName>
</protein>
<comment type="caution">
    <text evidence="2">The sequence shown here is derived from an EMBL/GenBank/DDBJ whole genome shotgun (WGS) entry which is preliminary data.</text>
</comment>
<evidence type="ECO:0000313" key="3">
    <source>
        <dbReference type="Proteomes" id="UP001250662"/>
    </source>
</evidence>
<reference evidence="2 3" key="1">
    <citation type="submission" date="2023-09" db="EMBL/GenBank/DDBJ databases">
        <authorList>
            <person name="Rey-Velasco X."/>
        </authorList>
    </citation>
    <scope>NUCLEOTIDE SEQUENCE [LARGE SCALE GENOMIC DNA]</scope>
    <source>
        <strain evidence="2 3">P007</strain>
    </source>
</reference>
<organism evidence="2 3">
    <name type="scientific">Croceitalea vernalis</name>
    <dbReference type="NCBI Taxonomy" id="3075599"/>
    <lineage>
        <taxon>Bacteria</taxon>
        <taxon>Pseudomonadati</taxon>
        <taxon>Bacteroidota</taxon>
        <taxon>Flavobacteriia</taxon>
        <taxon>Flavobacteriales</taxon>
        <taxon>Flavobacteriaceae</taxon>
        <taxon>Croceitalea</taxon>
    </lineage>
</organism>
<dbReference type="InterPro" id="IPR013517">
    <property type="entry name" value="FG-GAP"/>
</dbReference>
<evidence type="ECO:0000256" key="1">
    <source>
        <dbReference type="ARBA" id="ARBA00022729"/>
    </source>
</evidence>
<dbReference type="SUPFAM" id="SSF69318">
    <property type="entry name" value="Integrin alpha N-terminal domain"/>
    <property type="match status" value="1"/>
</dbReference>
<dbReference type="InterPro" id="IPR028994">
    <property type="entry name" value="Integrin_alpha_N"/>
</dbReference>
<name>A0ABU3BH51_9FLAO</name>
<keyword evidence="1" id="KW-0732">Signal</keyword>
<dbReference type="Proteomes" id="UP001250662">
    <property type="component" value="Unassembled WGS sequence"/>
</dbReference>
<dbReference type="PANTHER" id="PTHR46580">
    <property type="entry name" value="SENSOR KINASE-RELATED"/>
    <property type="match status" value="1"/>
</dbReference>
<dbReference type="EMBL" id="JAVRHU010000002">
    <property type="protein sequence ID" value="MDT0621501.1"/>
    <property type="molecule type" value="Genomic_DNA"/>
</dbReference>
<dbReference type="Pfam" id="PF13517">
    <property type="entry name" value="FG-GAP_3"/>
    <property type="match status" value="1"/>
</dbReference>
<dbReference type="RefSeq" id="WP_311387571.1">
    <property type="nucleotide sequence ID" value="NZ_JAVRHU010000002.1"/>
</dbReference>
<dbReference type="PANTHER" id="PTHR46580:SF4">
    <property type="entry name" value="ATP_GTP-BINDING PROTEIN"/>
    <property type="match status" value="1"/>
</dbReference>
<keyword evidence="3" id="KW-1185">Reference proteome</keyword>
<dbReference type="Gene3D" id="2.130.10.130">
    <property type="entry name" value="Integrin alpha, N-terminal"/>
    <property type="match status" value="1"/>
</dbReference>
<gene>
    <name evidence="2" type="ORF">RM520_07685</name>
</gene>
<sequence>MVTSCAPEPPKREVALYNTYCASCHIAPRIDELPKDIWKNAILPDMLARMDIEEMYQEPNQVSTTFRPKIKLQDWIALQNYIIELAPEKLAAAPKLVTRPLEQFKAQEVALDTLNGSLLTYFDFNEGDNQLNYGTIAGDLQRYDFQQQTQEKVYQGNTPVTWLNSTDSVQIITEVGILDPSDLEEGQLVRLVKEDATIIQNELHRPVGTLCEDLNGDGTMEMVVSEFGDATGSLSLLVGNAAGNYDKTILLNQPGCIKTLAKDMNNDGKLDIITMTTQGNESMTILYQTDDLKFKAERVLDFSPIYGSSWFELVDYNQDGYDDIITVNGDNADKSYVHKPYHGMRIHLNDGESNFSEAYFYPLNGATRVLARDFDQDGDVDFGLISTFPDYEKTPELSFVYLENLNAKSFDFASKVLNDANAGRWFLMDAGDIDADGDEDIILSSFTYVFTPVPDGLAKRWANSNVDLVILENKLK</sequence>
<accession>A0ABU3BH51</accession>
<evidence type="ECO:0000313" key="2">
    <source>
        <dbReference type="EMBL" id="MDT0621501.1"/>
    </source>
</evidence>